<comment type="caution">
    <text evidence="6">The sequence shown here is derived from an EMBL/GenBank/DDBJ whole genome shotgun (WGS) entry which is preliminary data.</text>
</comment>
<dbReference type="InterPro" id="IPR013604">
    <property type="entry name" value="7TM_chemorcpt"/>
</dbReference>
<dbReference type="Proteomes" id="UP000711488">
    <property type="component" value="Unassembled WGS sequence"/>
</dbReference>
<dbReference type="EMBL" id="JQDR03014493">
    <property type="protein sequence ID" value="KAA0188002.1"/>
    <property type="molecule type" value="Genomic_DNA"/>
</dbReference>
<proteinExistence type="predicted"/>
<keyword evidence="3" id="KW-0812">Transmembrane</keyword>
<reference evidence="6" key="2">
    <citation type="journal article" date="2018" name="Environ. Sci. Technol.">
        <title>The Toxicogenome of Hyalella azteca: A Model for Sediment Ecotoxicology and Evolutionary Toxicology.</title>
        <authorList>
            <person name="Poynton H.C."/>
            <person name="Hasenbein S."/>
            <person name="Benoit J.B."/>
            <person name="Sepulveda M.S."/>
            <person name="Poelchau M.F."/>
            <person name="Hughes D.S.T."/>
            <person name="Murali S.C."/>
            <person name="Chen S."/>
            <person name="Glastad K.M."/>
            <person name="Goodisman M.A.D."/>
            <person name="Werren J.H."/>
            <person name="Vineis J.H."/>
            <person name="Bowen J.L."/>
            <person name="Friedrich M."/>
            <person name="Jones J."/>
            <person name="Robertson H.M."/>
            <person name="Feyereisen R."/>
            <person name="Mechler-Hickson A."/>
            <person name="Mathers N."/>
            <person name="Lee C.E."/>
            <person name="Colbourne J.K."/>
            <person name="Biales A."/>
            <person name="Johnston J.S."/>
            <person name="Wellborn G.A."/>
            <person name="Rosendale A.J."/>
            <person name="Cridge A.G."/>
            <person name="Munoz-Torres M.C."/>
            <person name="Bain P.A."/>
            <person name="Manny A.R."/>
            <person name="Major K.M."/>
            <person name="Lambert F.N."/>
            <person name="Vulpe C.D."/>
            <person name="Tuck P."/>
            <person name="Blalock B.J."/>
            <person name="Lin Y.Y."/>
            <person name="Smith M.E."/>
            <person name="Ochoa-Acuna H."/>
            <person name="Chen M.M."/>
            <person name="Childers C.P."/>
            <person name="Qu J."/>
            <person name="Dugan S."/>
            <person name="Lee S.L."/>
            <person name="Chao H."/>
            <person name="Dinh H."/>
            <person name="Han Y."/>
            <person name="Doddapaneni H."/>
            <person name="Worley K.C."/>
            <person name="Muzny D.M."/>
            <person name="Gibbs R.A."/>
            <person name="Richards S."/>
        </authorList>
    </citation>
    <scope>NUCLEOTIDE SEQUENCE</scope>
    <source>
        <strain evidence="6">HAZT.00-mixed</strain>
        <tissue evidence="6">Whole organism</tissue>
    </source>
</reference>
<dbReference type="Pfam" id="PF08395">
    <property type="entry name" value="7tm_7"/>
    <property type="match status" value="1"/>
</dbReference>
<dbReference type="AlphaFoldDB" id="A0A6A0GUC7"/>
<keyword evidence="2" id="KW-1003">Cell membrane</keyword>
<reference evidence="6" key="1">
    <citation type="submission" date="2014-08" db="EMBL/GenBank/DDBJ databases">
        <authorList>
            <person name="Murali S."/>
            <person name="Richards S."/>
            <person name="Bandaranaike D."/>
            <person name="Bellair M."/>
            <person name="Blankenburg K."/>
            <person name="Chao H."/>
            <person name="Dinh H."/>
            <person name="Doddapaneni H."/>
            <person name="Dugan-Rocha S."/>
            <person name="Elkadiri S."/>
            <person name="Gnanaolivu R."/>
            <person name="Hughes D."/>
            <person name="Lee S."/>
            <person name="Li M."/>
            <person name="Ming W."/>
            <person name="Munidasa M."/>
            <person name="Muniz J."/>
            <person name="Nguyen L."/>
            <person name="Osuji N."/>
            <person name="Pu L.-L."/>
            <person name="Puazo M."/>
            <person name="Skinner E."/>
            <person name="Qu C."/>
            <person name="Quiroz J."/>
            <person name="Raj R."/>
            <person name="Weissenberger G."/>
            <person name="Xin Y."/>
            <person name="Zou X."/>
            <person name="Han Y."/>
            <person name="Worley K."/>
            <person name="Muzny D."/>
            <person name="Gibbs R."/>
        </authorList>
    </citation>
    <scope>NUCLEOTIDE SEQUENCE</scope>
    <source>
        <strain evidence="6">HAZT.00-mixed</strain>
        <tissue evidence="6">Whole organism</tissue>
    </source>
</reference>
<keyword evidence="4" id="KW-1133">Transmembrane helix</keyword>
<keyword evidence="5" id="KW-0472">Membrane</keyword>
<evidence type="ECO:0000256" key="2">
    <source>
        <dbReference type="ARBA" id="ARBA00022475"/>
    </source>
</evidence>
<keyword evidence="6" id="KW-0675">Receptor</keyword>
<accession>A0A6A0GUC7</accession>
<sequence length="54" mass="6138">MRLVLELLKEDPGFEMCGFFSLSRARLVEIACFAATYFIILLQFRSSETNSDTG</sequence>
<gene>
    <name evidence="6" type="ORF">HAZT_HAZT006572</name>
</gene>
<evidence type="ECO:0000256" key="4">
    <source>
        <dbReference type="ARBA" id="ARBA00022989"/>
    </source>
</evidence>
<name>A0A6A0GUC7_HYAAZ</name>
<evidence type="ECO:0000256" key="5">
    <source>
        <dbReference type="ARBA" id="ARBA00023136"/>
    </source>
</evidence>
<evidence type="ECO:0000313" key="6">
    <source>
        <dbReference type="EMBL" id="KAA0188002.1"/>
    </source>
</evidence>
<dbReference type="GO" id="GO:0005886">
    <property type="term" value="C:plasma membrane"/>
    <property type="evidence" value="ECO:0007669"/>
    <property type="project" value="UniProtKB-SubCell"/>
</dbReference>
<protein>
    <submittedName>
        <fullName evidence="6">Gustatory receptor 10</fullName>
    </submittedName>
</protein>
<reference evidence="6" key="3">
    <citation type="submission" date="2019-06" db="EMBL/GenBank/DDBJ databases">
        <authorList>
            <person name="Poynton C."/>
            <person name="Hasenbein S."/>
            <person name="Benoit J.B."/>
            <person name="Sepulveda M.S."/>
            <person name="Poelchau M.F."/>
            <person name="Murali S.C."/>
            <person name="Chen S."/>
            <person name="Glastad K.M."/>
            <person name="Werren J.H."/>
            <person name="Vineis J.H."/>
            <person name="Bowen J.L."/>
            <person name="Friedrich M."/>
            <person name="Jones J."/>
            <person name="Robertson H.M."/>
            <person name="Feyereisen R."/>
            <person name="Mechler-Hickson A."/>
            <person name="Mathers N."/>
            <person name="Lee C.E."/>
            <person name="Colbourne J.K."/>
            <person name="Biales A."/>
            <person name="Johnston J.S."/>
            <person name="Wellborn G.A."/>
            <person name="Rosendale A.J."/>
            <person name="Cridge A.G."/>
            <person name="Munoz-Torres M.C."/>
            <person name="Bain P.A."/>
            <person name="Manny A.R."/>
            <person name="Major K.M."/>
            <person name="Lambert F.N."/>
            <person name="Vulpe C.D."/>
            <person name="Tuck P."/>
            <person name="Blalock B.J."/>
            <person name="Lin Y.-Y."/>
            <person name="Smith M.E."/>
            <person name="Ochoa-Acuna H."/>
            <person name="Chen M.-J.M."/>
            <person name="Childers C.P."/>
            <person name="Qu J."/>
            <person name="Dugan S."/>
            <person name="Lee S.L."/>
            <person name="Chao H."/>
            <person name="Dinh H."/>
            <person name="Han Y."/>
            <person name="Doddapaneni H."/>
            <person name="Worley K.C."/>
            <person name="Muzny D.M."/>
            <person name="Gibbs R.A."/>
            <person name="Richards S."/>
        </authorList>
    </citation>
    <scope>NUCLEOTIDE SEQUENCE</scope>
    <source>
        <strain evidence="6">HAZT.00-mixed</strain>
        <tissue evidence="6">Whole organism</tissue>
    </source>
</reference>
<dbReference type="GO" id="GO:0050909">
    <property type="term" value="P:sensory perception of taste"/>
    <property type="evidence" value="ECO:0007669"/>
    <property type="project" value="InterPro"/>
</dbReference>
<evidence type="ECO:0000256" key="3">
    <source>
        <dbReference type="ARBA" id="ARBA00022692"/>
    </source>
</evidence>
<organism evidence="6">
    <name type="scientific">Hyalella azteca</name>
    <name type="common">Amphipod</name>
    <dbReference type="NCBI Taxonomy" id="294128"/>
    <lineage>
        <taxon>Eukaryota</taxon>
        <taxon>Metazoa</taxon>
        <taxon>Ecdysozoa</taxon>
        <taxon>Arthropoda</taxon>
        <taxon>Crustacea</taxon>
        <taxon>Multicrustacea</taxon>
        <taxon>Malacostraca</taxon>
        <taxon>Eumalacostraca</taxon>
        <taxon>Peracarida</taxon>
        <taxon>Amphipoda</taxon>
        <taxon>Senticaudata</taxon>
        <taxon>Talitrida</taxon>
        <taxon>Talitroidea</taxon>
        <taxon>Hyalellidae</taxon>
        <taxon>Hyalella</taxon>
    </lineage>
</organism>
<comment type="subcellular location">
    <subcellularLocation>
        <location evidence="1">Cell membrane</location>
        <topology evidence="1">Multi-pass membrane protein</topology>
    </subcellularLocation>
</comment>
<evidence type="ECO:0000256" key="1">
    <source>
        <dbReference type="ARBA" id="ARBA00004651"/>
    </source>
</evidence>